<evidence type="ECO:0000313" key="1">
    <source>
        <dbReference type="EMBL" id="VEL22264.1"/>
    </source>
</evidence>
<organism evidence="1 2">
    <name type="scientific">Protopolystoma xenopodis</name>
    <dbReference type="NCBI Taxonomy" id="117903"/>
    <lineage>
        <taxon>Eukaryota</taxon>
        <taxon>Metazoa</taxon>
        <taxon>Spiralia</taxon>
        <taxon>Lophotrochozoa</taxon>
        <taxon>Platyhelminthes</taxon>
        <taxon>Monogenea</taxon>
        <taxon>Polyopisthocotylea</taxon>
        <taxon>Polystomatidea</taxon>
        <taxon>Polystomatidae</taxon>
        <taxon>Protopolystoma</taxon>
    </lineage>
</organism>
<sequence>MEILEREEDILEAERIRKDVIKVRFQLGFYEKQIRNEDNNPKWICLPSSQLSQQLPTLLRKWNIKVIRKEKKTLFTRLPTQHEKTDKLGCREVV</sequence>
<dbReference type="Proteomes" id="UP000784294">
    <property type="component" value="Unassembled WGS sequence"/>
</dbReference>
<name>A0A3S5BWX0_9PLAT</name>
<reference evidence="1" key="1">
    <citation type="submission" date="2018-11" db="EMBL/GenBank/DDBJ databases">
        <authorList>
            <consortium name="Pathogen Informatics"/>
        </authorList>
    </citation>
    <scope>NUCLEOTIDE SEQUENCE</scope>
</reference>
<evidence type="ECO:0000313" key="2">
    <source>
        <dbReference type="Proteomes" id="UP000784294"/>
    </source>
</evidence>
<accession>A0A3S5BWX0</accession>
<dbReference type="OrthoDB" id="6777290at2759"/>
<dbReference type="EMBL" id="CAAALY010055522">
    <property type="protein sequence ID" value="VEL22264.1"/>
    <property type="molecule type" value="Genomic_DNA"/>
</dbReference>
<protein>
    <submittedName>
        <fullName evidence="1">Uncharacterized protein</fullName>
    </submittedName>
</protein>
<gene>
    <name evidence="1" type="ORF">PXEA_LOCUS15704</name>
</gene>
<keyword evidence="2" id="KW-1185">Reference proteome</keyword>
<comment type="caution">
    <text evidence="1">The sequence shown here is derived from an EMBL/GenBank/DDBJ whole genome shotgun (WGS) entry which is preliminary data.</text>
</comment>
<dbReference type="AlphaFoldDB" id="A0A3S5BWX0"/>
<proteinExistence type="predicted"/>